<proteinExistence type="predicted"/>
<evidence type="ECO:0000256" key="1">
    <source>
        <dbReference type="SAM" id="Phobius"/>
    </source>
</evidence>
<accession>A0ABS8WDW6</accession>
<reference evidence="2 3" key="1">
    <citation type="journal article" date="2022" name="Environ. Microbiol. Rep.">
        <title>Eco-phylogenetic analyses reveal divergent evolution of vitamin B12 metabolism in the marine bacterial family 'Psychromonadaceae'.</title>
        <authorList>
            <person name="Jin X."/>
            <person name="Yang Y."/>
            <person name="Cao H."/>
            <person name="Gao B."/>
            <person name="Zhao Z."/>
        </authorList>
    </citation>
    <scope>NUCLEOTIDE SEQUENCE [LARGE SCALE GENOMIC DNA]</scope>
    <source>
        <strain evidence="2 3">MKS20</strain>
    </source>
</reference>
<gene>
    <name evidence="2" type="ORF">K6Y31_13520</name>
</gene>
<evidence type="ECO:0000313" key="2">
    <source>
        <dbReference type="EMBL" id="MCE2595826.1"/>
    </source>
</evidence>
<feature type="transmembrane region" description="Helical" evidence="1">
    <location>
        <begin position="109"/>
        <end position="127"/>
    </location>
</feature>
<feature type="transmembrane region" description="Helical" evidence="1">
    <location>
        <begin position="20"/>
        <end position="42"/>
    </location>
</feature>
<dbReference type="Proteomes" id="UP001201273">
    <property type="component" value="Unassembled WGS sequence"/>
</dbReference>
<feature type="transmembrane region" description="Helical" evidence="1">
    <location>
        <begin position="134"/>
        <end position="153"/>
    </location>
</feature>
<evidence type="ECO:0000313" key="3">
    <source>
        <dbReference type="Proteomes" id="UP001201273"/>
    </source>
</evidence>
<name>A0ABS8WDW6_9GAMM</name>
<keyword evidence="1" id="KW-1133">Transmembrane helix</keyword>
<keyword evidence="3" id="KW-1185">Reference proteome</keyword>
<dbReference type="RefSeq" id="WP_233053490.1">
    <property type="nucleotide sequence ID" value="NZ_JAIMJA010000013.1"/>
</dbReference>
<keyword evidence="1" id="KW-0812">Transmembrane</keyword>
<feature type="transmembrane region" description="Helical" evidence="1">
    <location>
        <begin position="54"/>
        <end position="72"/>
    </location>
</feature>
<protein>
    <submittedName>
        <fullName evidence="2">Uncharacterized protein</fullName>
    </submittedName>
</protein>
<organism evidence="2 3">
    <name type="scientific">Motilimonas cestriensis</name>
    <dbReference type="NCBI Taxonomy" id="2742685"/>
    <lineage>
        <taxon>Bacteria</taxon>
        <taxon>Pseudomonadati</taxon>
        <taxon>Pseudomonadota</taxon>
        <taxon>Gammaproteobacteria</taxon>
        <taxon>Alteromonadales</taxon>
        <taxon>Alteromonadales genera incertae sedis</taxon>
        <taxon>Motilimonas</taxon>
    </lineage>
</organism>
<sequence>MKTFIVPKSLHEVFGERQTWLEVTGVVLFALLGSSLIYGLLYTPIAELSLWRSVIAWLLIADILAGCIANFSRGTSQFYGVRASGRWLFIAIHFHLIAVAWLLGEPILAMGYIWAYTIAAAIIVNLLQQYRYQLFIAANLIAYGLILIVALALPSWLMLVSILFMLKVVFSFGVDHFAHERS</sequence>
<feature type="transmembrane region" description="Helical" evidence="1">
    <location>
        <begin position="84"/>
        <end position="103"/>
    </location>
</feature>
<dbReference type="EMBL" id="JAIMJA010000013">
    <property type="protein sequence ID" value="MCE2595826.1"/>
    <property type="molecule type" value="Genomic_DNA"/>
</dbReference>
<keyword evidence="1" id="KW-0472">Membrane</keyword>
<comment type="caution">
    <text evidence="2">The sequence shown here is derived from an EMBL/GenBank/DDBJ whole genome shotgun (WGS) entry which is preliminary data.</text>
</comment>